<dbReference type="AlphaFoldDB" id="A0AAD4WFM2"/>
<evidence type="ECO:0000313" key="2">
    <source>
        <dbReference type="Proteomes" id="UP001054821"/>
    </source>
</evidence>
<accession>A0AAD4WFM2</accession>
<organism evidence="1 2">
    <name type="scientific">Prunus dulcis</name>
    <name type="common">Almond</name>
    <name type="synonym">Amygdalus dulcis</name>
    <dbReference type="NCBI Taxonomy" id="3755"/>
    <lineage>
        <taxon>Eukaryota</taxon>
        <taxon>Viridiplantae</taxon>
        <taxon>Streptophyta</taxon>
        <taxon>Embryophyta</taxon>
        <taxon>Tracheophyta</taxon>
        <taxon>Spermatophyta</taxon>
        <taxon>Magnoliopsida</taxon>
        <taxon>eudicotyledons</taxon>
        <taxon>Gunneridae</taxon>
        <taxon>Pentapetalae</taxon>
        <taxon>rosids</taxon>
        <taxon>fabids</taxon>
        <taxon>Rosales</taxon>
        <taxon>Rosaceae</taxon>
        <taxon>Amygdaloideae</taxon>
        <taxon>Amygdaleae</taxon>
        <taxon>Prunus</taxon>
    </lineage>
</organism>
<sequence length="84" mass="9102">MAGMAAGMLAAAKMRKQGGLMVAEVKVGTGKWLFPMGKMECLKNISFAHPHWRTPSNRLGLWCSKVASPKSPLSKSFRGPCEPL</sequence>
<dbReference type="Proteomes" id="UP001054821">
    <property type="component" value="Chromosome 2"/>
</dbReference>
<evidence type="ECO:0000313" key="1">
    <source>
        <dbReference type="EMBL" id="KAI5342665.1"/>
    </source>
</evidence>
<proteinExistence type="predicted"/>
<comment type="caution">
    <text evidence="1">The sequence shown here is derived from an EMBL/GenBank/DDBJ whole genome shotgun (WGS) entry which is preliminary data.</text>
</comment>
<name>A0AAD4WFM2_PRUDU</name>
<dbReference type="EMBL" id="JAJFAZ020000002">
    <property type="protein sequence ID" value="KAI5342665.1"/>
    <property type="molecule type" value="Genomic_DNA"/>
</dbReference>
<protein>
    <submittedName>
        <fullName evidence="1">Uncharacterized protein</fullName>
    </submittedName>
</protein>
<reference evidence="1 2" key="1">
    <citation type="journal article" date="2022" name="G3 (Bethesda)">
        <title>Whole-genome sequence and methylome profiling of the almond [Prunus dulcis (Mill.) D.A. Webb] cultivar 'Nonpareil'.</title>
        <authorList>
            <person name="D'Amico-Willman K.M."/>
            <person name="Ouma W.Z."/>
            <person name="Meulia T."/>
            <person name="Sideli G.M."/>
            <person name="Gradziel T.M."/>
            <person name="Fresnedo-Ramirez J."/>
        </authorList>
    </citation>
    <scope>NUCLEOTIDE SEQUENCE [LARGE SCALE GENOMIC DNA]</scope>
    <source>
        <strain evidence="1">Clone GOH B32 T37-40</strain>
    </source>
</reference>
<gene>
    <name evidence="1" type="ORF">L3X38_010541</name>
</gene>
<keyword evidence="2" id="KW-1185">Reference proteome</keyword>